<sequence length="83" mass="9874">ASTPSERHQLEVENGVQWSQLHRLGYFDLVHGMIIDPMHNLFLETPKGMMDWWIEERKITERDFVTMQKIADKMVVPNDYMVL</sequence>
<proteinExistence type="predicted"/>
<gene>
    <name evidence="1" type="ORF">PHYBLDRAFT_113343</name>
</gene>
<dbReference type="VEuPathDB" id="FungiDB:PHYBLDRAFT_113343"/>
<keyword evidence="2" id="KW-1185">Reference proteome</keyword>
<dbReference type="PANTHER" id="PTHR46579">
    <property type="entry name" value="F5/8 TYPE C DOMAIN-CONTAINING PROTEIN-RELATED"/>
    <property type="match status" value="1"/>
</dbReference>
<protein>
    <submittedName>
        <fullName evidence="1">Uncharacterized protein</fullName>
    </submittedName>
</protein>
<dbReference type="RefSeq" id="XP_018290708.1">
    <property type="nucleotide sequence ID" value="XM_018428340.1"/>
</dbReference>
<dbReference type="AlphaFoldDB" id="A0A162NAR3"/>
<dbReference type="Proteomes" id="UP000077315">
    <property type="component" value="Unassembled WGS sequence"/>
</dbReference>
<accession>A0A162NAR3</accession>
<dbReference type="OrthoDB" id="3239894at2759"/>
<dbReference type="PANTHER" id="PTHR46579:SF2">
    <property type="entry name" value="C2H2-TYPE DOMAIN-CONTAINING PROTEIN"/>
    <property type="match status" value="1"/>
</dbReference>
<reference evidence="2" key="1">
    <citation type="submission" date="2015-06" db="EMBL/GenBank/DDBJ databases">
        <title>Expansion of signal transduction pathways in fungi by whole-genome duplication.</title>
        <authorList>
            <consortium name="DOE Joint Genome Institute"/>
            <person name="Corrochano L.M."/>
            <person name="Kuo A."/>
            <person name="Marcet-Houben M."/>
            <person name="Polaino S."/>
            <person name="Salamov A."/>
            <person name="Villalobos J.M."/>
            <person name="Alvarez M.I."/>
            <person name="Avalos J."/>
            <person name="Benito E.P."/>
            <person name="Benoit I."/>
            <person name="Burger G."/>
            <person name="Camino L.P."/>
            <person name="Canovas D."/>
            <person name="Cerda-Olmedo E."/>
            <person name="Cheng J.-F."/>
            <person name="Dominguez A."/>
            <person name="Elias M."/>
            <person name="Eslava A.P."/>
            <person name="Glaser F."/>
            <person name="Grimwood J."/>
            <person name="Gutierrez G."/>
            <person name="Heitman J."/>
            <person name="Henrissat B."/>
            <person name="Iturriaga E.A."/>
            <person name="Lang B.F."/>
            <person name="Lavin J.L."/>
            <person name="Lee S."/>
            <person name="Li W."/>
            <person name="Lindquist E."/>
            <person name="Lopez-Garcia S."/>
            <person name="Luque E.M."/>
            <person name="Marcos A.T."/>
            <person name="Martin J."/>
            <person name="McCluskey K."/>
            <person name="Medina H.R."/>
            <person name="Miralles-Duran A."/>
            <person name="Miyazaki A."/>
            <person name="Munoz-Torres E."/>
            <person name="Oguiza J.A."/>
            <person name="Ohm R."/>
            <person name="Olmedo M."/>
            <person name="Orejas M."/>
            <person name="Ortiz-Castellanos L."/>
            <person name="Pisabarro A.G."/>
            <person name="Rodriguez-Romero J."/>
            <person name="Ruiz-Herrera J."/>
            <person name="Ruiz-Vazquez R."/>
            <person name="Sanz C."/>
            <person name="Schackwitz W."/>
            <person name="Schmutz J."/>
            <person name="Shahriari M."/>
            <person name="Shelest E."/>
            <person name="Silva-Franco F."/>
            <person name="Soanes D."/>
            <person name="Syed K."/>
            <person name="Tagua V.G."/>
            <person name="Talbot N.J."/>
            <person name="Thon M."/>
            <person name="De vries R.P."/>
            <person name="Wiebenga A."/>
            <person name="Yadav J.S."/>
            <person name="Braun E.L."/>
            <person name="Baker S."/>
            <person name="Garre V."/>
            <person name="Horwitz B."/>
            <person name="Torres-Martinez S."/>
            <person name="Idnurm A."/>
            <person name="Herrera-Estrella A."/>
            <person name="Gabaldon T."/>
            <person name="Grigoriev I.V."/>
        </authorList>
    </citation>
    <scope>NUCLEOTIDE SEQUENCE [LARGE SCALE GENOMIC DNA]</scope>
    <source>
        <strain evidence="2">NRRL 1555(-)</strain>
    </source>
</reference>
<organism evidence="1 2">
    <name type="scientific">Phycomyces blakesleeanus (strain ATCC 8743b / DSM 1359 / FGSC 10004 / NBRC 33097 / NRRL 1555)</name>
    <dbReference type="NCBI Taxonomy" id="763407"/>
    <lineage>
        <taxon>Eukaryota</taxon>
        <taxon>Fungi</taxon>
        <taxon>Fungi incertae sedis</taxon>
        <taxon>Mucoromycota</taxon>
        <taxon>Mucoromycotina</taxon>
        <taxon>Mucoromycetes</taxon>
        <taxon>Mucorales</taxon>
        <taxon>Phycomycetaceae</taxon>
        <taxon>Phycomyces</taxon>
    </lineage>
</organism>
<evidence type="ECO:0000313" key="1">
    <source>
        <dbReference type="EMBL" id="OAD72668.1"/>
    </source>
</evidence>
<dbReference type="InParanoid" id="A0A162NAR3"/>
<evidence type="ECO:0000313" key="2">
    <source>
        <dbReference type="Proteomes" id="UP000077315"/>
    </source>
</evidence>
<dbReference type="EMBL" id="KV440982">
    <property type="protein sequence ID" value="OAD72668.1"/>
    <property type="molecule type" value="Genomic_DNA"/>
</dbReference>
<name>A0A162NAR3_PHYB8</name>
<dbReference type="GeneID" id="28989246"/>
<feature type="non-terminal residue" evidence="1">
    <location>
        <position position="1"/>
    </location>
</feature>